<dbReference type="Gene3D" id="3.10.20.600">
    <property type="match status" value="1"/>
</dbReference>
<dbReference type="GO" id="GO:0051539">
    <property type="term" value="F:4 iron, 4 sulfur cluster binding"/>
    <property type="evidence" value="ECO:0007669"/>
    <property type="project" value="UniProtKB-KW"/>
</dbReference>
<accession>A0A2T2WU67</accession>
<keyword evidence="4" id="KW-0408">Iron</keyword>
<dbReference type="InterPro" id="IPR037225">
    <property type="entry name" value="Nuo51_FMN-bd_sf"/>
</dbReference>
<dbReference type="Pfam" id="PF01512">
    <property type="entry name" value="Complex1_51K"/>
    <property type="match status" value="1"/>
</dbReference>
<evidence type="ECO:0000259" key="6">
    <source>
        <dbReference type="SMART" id="SM00928"/>
    </source>
</evidence>
<dbReference type="Gene3D" id="3.40.50.11540">
    <property type="entry name" value="NADH-ubiquinone oxidoreductase 51kDa subunit"/>
    <property type="match status" value="1"/>
</dbReference>
<proteinExistence type="inferred from homology"/>
<organism evidence="7 8">
    <name type="scientific">Sulfobacillus thermosulfidooxidans</name>
    <dbReference type="NCBI Taxonomy" id="28034"/>
    <lineage>
        <taxon>Bacteria</taxon>
        <taxon>Bacillati</taxon>
        <taxon>Bacillota</taxon>
        <taxon>Clostridia</taxon>
        <taxon>Eubacteriales</taxon>
        <taxon>Clostridiales Family XVII. Incertae Sedis</taxon>
        <taxon>Sulfobacillus</taxon>
    </lineage>
</organism>
<name>A0A2T2WU67_SULTH</name>
<dbReference type="GO" id="GO:0010181">
    <property type="term" value="F:FMN binding"/>
    <property type="evidence" value="ECO:0007669"/>
    <property type="project" value="InterPro"/>
</dbReference>
<protein>
    <submittedName>
        <fullName evidence="7">Electron transport complex protein RnfC</fullName>
    </submittedName>
</protein>
<sequence>MISVRRLLPDNPKTPPVSIERLRERGFDNAYDRILKADVDQVIAELEASGITGRGGAAFPTGRKWRSVKEAPGSMKYAIMNADESELGTFKDRMLIEQDPLGPLVGLVMAAKTLGVTHAYCYIRGEYRAEEKQLADAIELLKKYGWIGPGSGVDIEIRRGAGAYVAGEETALFNSIEGKRPEPRVKPPFPTVHGVFGAPTLIQNVETLANVALLFAHDVNWFREVGTRQNPGTKLVALSGHIKNPGVYEVPFGTALADILLSSELGGGIGGSGKLGAVLIGGAAGTFLTPDEITETTLDYPSLARHGASIGSGAIMVFDDTVDLLGVVERLAHFFAEESCGQCVPCRIGTHRIKEFIRHPQLLEEVENIRSLGMAMRDASICGLGQTAPMALLSLLDRPQLIHAQTL</sequence>
<evidence type="ECO:0000313" key="8">
    <source>
        <dbReference type="Proteomes" id="UP000242705"/>
    </source>
</evidence>
<dbReference type="GO" id="GO:0008137">
    <property type="term" value="F:NADH dehydrogenase (ubiquinone) activity"/>
    <property type="evidence" value="ECO:0007669"/>
    <property type="project" value="InterPro"/>
</dbReference>
<evidence type="ECO:0000256" key="4">
    <source>
        <dbReference type="ARBA" id="ARBA00023004"/>
    </source>
</evidence>
<feature type="domain" description="NADH-ubiquinone oxidoreductase 51kDa subunit iron-sulphur binding" evidence="6">
    <location>
        <begin position="325"/>
        <end position="369"/>
    </location>
</feature>
<evidence type="ECO:0000256" key="1">
    <source>
        <dbReference type="ARBA" id="ARBA00007523"/>
    </source>
</evidence>
<comment type="caution">
    <text evidence="7">The sequence shown here is derived from an EMBL/GenBank/DDBJ whole genome shotgun (WGS) entry which is preliminary data.</text>
</comment>
<dbReference type="Gene3D" id="1.20.1440.230">
    <property type="entry name" value="NADH-ubiquinone oxidoreductase 51kDa subunit, iron-sulphur binding domain"/>
    <property type="match status" value="1"/>
</dbReference>
<dbReference type="PROSITE" id="PS00645">
    <property type="entry name" value="COMPLEX1_51K_2"/>
    <property type="match status" value="1"/>
</dbReference>
<keyword evidence="2" id="KW-0004">4Fe-4S</keyword>
<dbReference type="GO" id="GO:0046872">
    <property type="term" value="F:metal ion binding"/>
    <property type="evidence" value="ECO:0007669"/>
    <property type="project" value="UniProtKB-KW"/>
</dbReference>
<dbReference type="Proteomes" id="UP000242705">
    <property type="component" value="Unassembled WGS sequence"/>
</dbReference>
<dbReference type="PANTHER" id="PTHR43578:SF3">
    <property type="entry name" value="NADH-QUINONE OXIDOREDUCTASE SUBUNIT F"/>
    <property type="match status" value="1"/>
</dbReference>
<dbReference type="AlphaFoldDB" id="A0A2T2WU67"/>
<dbReference type="InterPro" id="IPR019575">
    <property type="entry name" value="Nuop51_4Fe4S-bd"/>
</dbReference>
<keyword evidence="5" id="KW-0411">Iron-sulfur</keyword>
<keyword evidence="3" id="KW-0479">Metal-binding</keyword>
<dbReference type="Pfam" id="PF10589">
    <property type="entry name" value="NADH_4Fe-4S"/>
    <property type="match status" value="1"/>
</dbReference>
<reference evidence="7 8" key="1">
    <citation type="journal article" date="2014" name="BMC Genomics">
        <title>Comparison of environmental and isolate Sulfobacillus genomes reveals diverse carbon, sulfur, nitrogen, and hydrogen metabolisms.</title>
        <authorList>
            <person name="Justice N.B."/>
            <person name="Norman A."/>
            <person name="Brown C.T."/>
            <person name="Singh A."/>
            <person name="Thomas B.C."/>
            <person name="Banfield J.F."/>
        </authorList>
    </citation>
    <scope>NUCLEOTIDE SEQUENCE [LARGE SCALE GENOMIC DNA]</scope>
    <source>
        <strain evidence="7">AMDSBA5</strain>
    </source>
</reference>
<dbReference type="SUPFAM" id="SSF142984">
    <property type="entry name" value="Nqo1 middle domain-like"/>
    <property type="match status" value="1"/>
</dbReference>
<evidence type="ECO:0000313" key="7">
    <source>
        <dbReference type="EMBL" id="PSR25770.1"/>
    </source>
</evidence>
<evidence type="ECO:0000256" key="2">
    <source>
        <dbReference type="ARBA" id="ARBA00022485"/>
    </source>
</evidence>
<dbReference type="SUPFAM" id="SSF140490">
    <property type="entry name" value="Nqo1C-terminal domain-like"/>
    <property type="match status" value="1"/>
</dbReference>
<dbReference type="InterPro" id="IPR011538">
    <property type="entry name" value="Nuo51_FMN-bd"/>
</dbReference>
<comment type="similarity">
    <text evidence="1">Belongs to the complex I 51 kDa subunit family.</text>
</comment>
<evidence type="ECO:0000256" key="3">
    <source>
        <dbReference type="ARBA" id="ARBA00022723"/>
    </source>
</evidence>
<gene>
    <name evidence="7" type="ORF">C7B47_11155</name>
</gene>
<dbReference type="SMART" id="SM00928">
    <property type="entry name" value="NADH_4Fe-4S"/>
    <property type="match status" value="1"/>
</dbReference>
<dbReference type="EMBL" id="PXYX01000025">
    <property type="protein sequence ID" value="PSR25770.1"/>
    <property type="molecule type" value="Genomic_DNA"/>
</dbReference>
<dbReference type="InterPro" id="IPR037207">
    <property type="entry name" value="Nuop51_4Fe4S-bd_sf"/>
</dbReference>
<dbReference type="PANTHER" id="PTHR43578">
    <property type="entry name" value="NADH-QUINONE OXIDOREDUCTASE SUBUNIT F"/>
    <property type="match status" value="1"/>
</dbReference>
<evidence type="ECO:0000256" key="5">
    <source>
        <dbReference type="ARBA" id="ARBA00023014"/>
    </source>
</evidence>
<dbReference type="SUPFAM" id="SSF142019">
    <property type="entry name" value="Nqo1 FMN-binding domain-like"/>
    <property type="match status" value="1"/>
</dbReference>
<dbReference type="InterPro" id="IPR001949">
    <property type="entry name" value="NADH-UbQ_OxRdtase_51kDa_CS"/>
</dbReference>